<dbReference type="InterPro" id="IPR007110">
    <property type="entry name" value="Ig-like_dom"/>
</dbReference>
<protein>
    <submittedName>
        <fullName evidence="4">Ig-like domain-containing protein</fullName>
    </submittedName>
</protein>
<feature type="domain" description="Ig-like" evidence="1">
    <location>
        <begin position="6"/>
        <end position="91"/>
    </location>
</feature>
<organism evidence="4">
    <name type="scientific">Gongylonema pulchrum</name>
    <dbReference type="NCBI Taxonomy" id="637853"/>
    <lineage>
        <taxon>Eukaryota</taxon>
        <taxon>Metazoa</taxon>
        <taxon>Ecdysozoa</taxon>
        <taxon>Nematoda</taxon>
        <taxon>Chromadorea</taxon>
        <taxon>Rhabditida</taxon>
        <taxon>Spirurina</taxon>
        <taxon>Spiruromorpha</taxon>
        <taxon>Spiruroidea</taxon>
        <taxon>Gongylonematidae</taxon>
        <taxon>Gongylonema</taxon>
    </lineage>
</organism>
<dbReference type="InterPro" id="IPR003599">
    <property type="entry name" value="Ig_sub"/>
</dbReference>
<dbReference type="InterPro" id="IPR036179">
    <property type="entry name" value="Ig-like_dom_sf"/>
</dbReference>
<reference evidence="2 3" key="2">
    <citation type="submission" date="2018-11" db="EMBL/GenBank/DDBJ databases">
        <authorList>
            <consortium name="Pathogen Informatics"/>
        </authorList>
    </citation>
    <scope>NUCLEOTIDE SEQUENCE [LARGE SCALE GENOMIC DNA]</scope>
</reference>
<keyword evidence="3" id="KW-1185">Reference proteome</keyword>
<evidence type="ECO:0000313" key="2">
    <source>
        <dbReference type="EMBL" id="VDK27206.1"/>
    </source>
</evidence>
<reference evidence="4" key="1">
    <citation type="submission" date="2016-06" db="UniProtKB">
        <authorList>
            <consortium name="WormBaseParasite"/>
        </authorList>
    </citation>
    <scope>IDENTIFICATION</scope>
</reference>
<dbReference type="Gene3D" id="2.60.40.10">
    <property type="entry name" value="Immunoglobulins"/>
    <property type="match status" value="1"/>
</dbReference>
<evidence type="ECO:0000313" key="4">
    <source>
        <dbReference type="WBParaSite" id="GPUH_0000004701-mRNA-1"/>
    </source>
</evidence>
<evidence type="ECO:0000313" key="3">
    <source>
        <dbReference type="Proteomes" id="UP000271098"/>
    </source>
</evidence>
<dbReference type="WBParaSite" id="GPUH_0000004701-mRNA-1">
    <property type="protein sequence ID" value="GPUH_0000004701-mRNA-1"/>
    <property type="gene ID" value="GPUH_0000004701"/>
</dbReference>
<dbReference type="Pfam" id="PF13927">
    <property type="entry name" value="Ig_3"/>
    <property type="match status" value="1"/>
</dbReference>
<proteinExistence type="predicted"/>
<dbReference type="SMART" id="SM00408">
    <property type="entry name" value="IGc2"/>
    <property type="match status" value="1"/>
</dbReference>
<dbReference type="InterPro" id="IPR013783">
    <property type="entry name" value="Ig-like_fold"/>
</dbReference>
<dbReference type="PROSITE" id="PS50835">
    <property type="entry name" value="IG_LIKE"/>
    <property type="match status" value="1"/>
</dbReference>
<name>A0A183CUA7_9BILA</name>
<dbReference type="OrthoDB" id="5861944at2759"/>
<dbReference type="InterPro" id="IPR003598">
    <property type="entry name" value="Ig_sub2"/>
</dbReference>
<accession>A0A183CUA7</accession>
<dbReference type="EMBL" id="UYRT01000033">
    <property type="protein sequence ID" value="VDK27206.1"/>
    <property type="molecule type" value="Genomic_DNA"/>
</dbReference>
<dbReference type="SMART" id="SM00409">
    <property type="entry name" value="IG"/>
    <property type="match status" value="1"/>
</dbReference>
<dbReference type="SUPFAM" id="SSF48726">
    <property type="entry name" value="Immunoglobulin"/>
    <property type="match status" value="1"/>
</dbReference>
<dbReference type="AlphaFoldDB" id="A0A183CUA7"/>
<sequence length="106" mass="11776">MNANAVQITIYPTEENIREGREGTFDCRARAHDGTTYPEVRWTRQGAPLPASAYETDGRLTFTSASPYDSGTYVCSTTYGGRNYEAYAQLNVLPCKFYPGSSLFPN</sequence>
<evidence type="ECO:0000259" key="1">
    <source>
        <dbReference type="PROSITE" id="PS50835"/>
    </source>
</evidence>
<dbReference type="Proteomes" id="UP000271098">
    <property type="component" value="Unassembled WGS sequence"/>
</dbReference>
<gene>
    <name evidence="2" type="ORF">GPUH_LOCUS48</name>
</gene>